<gene>
    <name evidence="1" type="ORF">EJO66_32170</name>
</gene>
<comment type="caution">
    <text evidence="1">The sequence shown here is derived from an EMBL/GenBank/DDBJ whole genome shotgun (WGS) entry which is preliminary data.</text>
</comment>
<reference evidence="1 2" key="1">
    <citation type="submission" date="2018-12" db="EMBL/GenBank/DDBJ databases">
        <title>The genome sequences of strain 502.</title>
        <authorList>
            <person name="Gao J."/>
            <person name="Sun J."/>
        </authorList>
    </citation>
    <scope>NUCLEOTIDE SEQUENCE [LARGE SCALE GENOMIC DNA]</scope>
    <source>
        <strain evidence="1 2">502</strain>
    </source>
</reference>
<keyword evidence="2" id="KW-1185">Reference proteome</keyword>
<proteinExistence type="predicted"/>
<evidence type="ECO:0000313" key="2">
    <source>
        <dbReference type="Proteomes" id="UP000271137"/>
    </source>
</evidence>
<protein>
    <recommendedName>
        <fullName evidence="3">HEPN domain-containing protein</fullName>
    </recommendedName>
</protein>
<sequence length="240" mass="26656">MAKFPDDLYFTGASEPAGVLFWGKSAEQTEKDLAAGIARLGGFRAPNYGQAYLLAANTLLTAAREKKTLDHHGLPIFFLQRHSAELLIKAPLQLGIDVQKYREKLGRPRSRFPSKNQAYRAENWHGLRELLVDLEEMAKALQVGIVPDAVRSVVAEILAVEMKHTWSRYSYDWYTSDGGGDKALQVHMKDEVVIPLAKIQNLLQAANDALGTIWPFHGGLIMGALGGLYEGLLREAREID</sequence>
<name>A0ABX9ZWP6_9BURK</name>
<dbReference type="EMBL" id="RXFQ01000051">
    <property type="protein sequence ID" value="RSZ24086.1"/>
    <property type="molecule type" value="Genomic_DNA"/>
</dbReference>
<dbReference type="RefSeq" id="WP_125967247.1">
    <property type="nucleotide sequence ID" value="NZ_RXFQ01000051.1"/>
</dbReference>
<accession>A0ABX9ZWP6</accession>
<organism evidence="1 2">
    <name type="scientific">Variovorax beijingensis</name>
    <dbReference type="NCBI Taxonomy" id="2496117"/>
    <lineage>
        <taxon>Bacteria</taxon>
        <taxon>Pseudomonadati</taxon>
        <taxon>Pseudomonadota</taxon>
        <taxon>Betaproteobacteria</taxon>
        <taxon>Burkholderiales</taxon>
        <taxon>Comamonadaceae</taxon>
        <taxon>Variovorax</taxon>
    </lineage>
</organism>
<evidence type="ECO:0000313" key="1">
    <source>
        <dbReference type="EMBL" id="RSZ24086.1"/>
    </source>
</evidence>
<dbReference type="Proteomes" id="UP000271137">
    <property type="component" value="Unassembled WGS sequence"/>
</dbReference>
<evidence type="ECO:0008006" key="3">
    <source>
        <dbReference type="Google" id="ProtNLM"/>
    </source>
</evidence>